<protein>
    <submittedName>
        <fullName evidence="2">Uncharacterized protein</fullName>
    </submittedName>
</protein>
<dbReference type="AlphaFoldDB" id="A0A367LP25"/>
<keyword evidence="3" id="KW-1185">Reference proteome</keyword>
<feature type="region of interest" description="Disordered" evidence="1">
    <location>
        <begin position="1"/>
        <end position="238"/>
    </location>
</feature>
<evidence type="ECO:0000313" key="2">
    <source>
        <dbReference type="EMBL" id="RCI16195.1"/>
    </source>
</evidence>
<dbReference type="STRING" id="1330021.A0A367LP25"/>
<dbReference type="OrthoDB" id="5423493at2759"/>
<feature type="compositionally biased region" description="Basic and acidic residues" evidence="1">
    <location>
        <begin position="49"/>
        <end position="60"/>
    </location>
</feature>
<feature type="region of interest" description="Disordered" evidence="1">
    <location>
        <begin position="256"/>
        <end position="526"/>
    </location>
</feature>
<feature type="compositionally biased region" description="Polar residues" evidence="1">
    <location>
        <begin position="142"/>
        <end position="154"/>
    </location>
</feature>
<name>A0A367LP25_9HYPO</name>
<feature type="compositionally biased region" description="Polar residues" evidence="1">
    <location>
        <begin position="337"/>
        <end position="351"/>
    </location>
</feature>
<evidence type="ECO:0000313" key="3">
    <source>
        <dbReference type="Proteomes" id="UP000253664"/>
    </source>
</evidence>
<evidence type="ECO:0000256" key="1">
    <source>
        <dbReference type="SAM" id="MobiDB-lite"/>
    </source>
</evidence>
<accession>A0A367LP25</accession>
<feature type="compositionally biased region" description="Acidic residues" evidence="1">
    <location>
        <begin position="400"/>
        <end position="413"/>
    </location>
</feature>
<organism evidence="2 3">
    <name type="scientific">Ophiocordyceps polyrhachis-furcata BCC 54312</name>
    <dbReference type="NCBI Taxonomy" id="1330021"/>
    <lineage>
        <taxon>Eukaryota</taxon>
        <taxon>Fungi</taxon>
        <taxon>Dikarya</taxon>
        <taxon>Ascomycota</taxon>
        <taxon>Pezizomycotina</taxon>
        <taxon>Sordariomycetes</taxon>
        <taxon>Hypocreomycetidae</taxon>
        <taxon>Hypocreales</taxon>
        <taxon>Ophiocordycipitaceae</taxon>
        <taxon>Ophiocordyceps</taxon>
    </lineage>
</organism>
<dbReference type="EMBL" id="LKCN02000001">
    <property type="protein sequence ID" value="RCI16195.1"/>
    <property type="molecule type" value="Genomic_DNA"/>
</dbReference>
<feature type="compositionally biased region" description="Acidic residues" evidence="1">
    <location>
        <begin position="207"/>
        <end position="219"/>
    </location>
</feature>
<comment type="caution">
    <text evidence="2">The sequence shown here is derived from an EMBL/GenBank/DDBJ whole genome shotgun (WGS) entry which is preliminary data.</text>
</comment>
<dbReference type="Proteomes" id="UP000253664">
    <property type="component" value="Unassembled WGS sequence"/>
</dbReference>
<sequence length="561" mass="61156">MPRPKKARREPPVASNDETVRRRGRPRKSTAPPNLADETVLGAARRKRDAALDTLAKEDATSSVVGEGGRAVTATPLHRRHNDSGLDLADDDVFGALDDDFADDSLTSSAADDGDQQRRRRPRSRQSSIVGPNDPPIRPSSRGPNTPGIGSSFNVGLFRRRAREPSILGTSRKPLPERKGEVMDEPSEERPTPSSLSRSRKRKSGGDDGDDGDDDDDNNDNARENLAQGSSSSSLSDVVIDSDSDLSVLASPLTAAMASLPSAPRPVTPTNRNEKDDDEVAAPPASSGSENDADAGWPDIHGLAKRRRRPSALMMMPTLQTDGHHEESDDNNNNNNMSSPPSLTHSPNIAASTRRRGRGIRRRRASSPPKLTTEHLTNLLPKRRQRKRLRYSPSHSGSDGELDTTDLAPDEDELAHLDVRSRRGARRPRQRDGVASSAHGEGSVLKPRQTASSTRQPRAAAAAAAKARKPHTRRSSDKENEDEDDENEDDDDDDDDDDDEGEEEGESALVPLPDNTFDSTPDAACKPADELKKAARKFKEVDRWELDFEEVTESPSSQDAR</sequence>
<feature type="compositionally biased region" description="Basic residues" evidence="1">
    <location>
        <begin position="381"/>
        <end position="390"/>
    </location>
</feature>
<proteinExistence type="predicted"/>
<feature type="compositionally biased region" description="Acidic residues" evidence="1">
    <location>
        <begin position="479"/>
        <end position="506"/>
    </location>
</feature>
<gene>
    <name evidence="2" type="ORF">L249_2114</name>
</gene>
<reference evidence="2 3" key="1">
    <citation type="journal article" date="2015" name="BMC Genomics">
        <title>Insights from the genome of Ophiocordyceps polyrhachis-furcata to pathogenicity and host specificity in insect fungi.</title>
        <authorList>
            <person name="Wichadakul D."/>
            <person name="Kobmoo N."/>
            <person name="Ingsriswang S."/>
            <person name="Tangphatsornruang S."/>
            <person name="Chantasingh D."/>
            <person name="Luangsa-ard J.J."/>
            <person name="Eurwilaichitr L."/>
        </authorList>
    </citation>
    <scope>NUCLEOTIDE SEQUENCE [LARGE SCALE GENOMIC DNA]</scope>
    <source>
        <strain evidence="2 3">BCC 54312</strain>
    </source>
</reference>
<feature type="compositionally biased region" description="Acidic residues" evidence="1">
    <location>
        <begin position="88"/>
        <end position="103"/>
    </location>
</feature>
<feature type="compositionally biased region" description="Basic residues" evidence="1">
    <location>
        <begin position="353"/>
        <end position="365"/>
    </location>
</feature>